<dbReference type="Pfam" id="PF01936">
    <property type="entry name" value="NYN"/>
    <property type="match status" value="1"/>
</dbReference>
<dbReference type="InterPro" id="IPR041966">
    <property type="entry name" value="LOTUS-like"/>
</dbReference>
<dbReference type="EMBL" id="FRAD01000007">
    <property type="protein sequence ID" value="SHJ81330.1"/>
    <property type="molecule type" value="Genomic_DNA"/>
</dbReference>
<dbReference type="CDD" id="cd11297">
    <property type="entry name" value="PIN_LabA-like_N_1"/>
    <property type="match status" value="1"/>
</dbReference>
<dbReference type="Gene3D" id="3.30.420.610">
    <property type="entry name" value="LOTUS domain-like"/>
    <property type="match status" value="2"/>
</dbReference>
<dbReference type="PROSITE" id="PS51644">
    <property type="entry name" value="HTH_OST"/>
    <property type="match status" value="2"/>
</dbReference>
<sequence length="340" mass="38667">MDDKRFALLIDADNISAKYIKYILDEISKYGVVTYKRIYGDWTKSTTTSWKNELLENSINPVQQFSYTTGKNATDSAMIIDAMDILYTNSVDGFCIASSDSDFTKLASRLRESGMMVIGMGEDKTPKPFRVACDRFTCLDILLDSDVSENISNEGEQSLETEGKTTKSPDTNKLCKSGVSVKKNKKSISNSNEENTNKKVIENTITKIITENENEEKVTTLGEIGSRLVKMYPDFDVRNYGYSLLSKFLEEFTSLRMTRINNIITVELMDNTSKKEEIQDFIVNIVKSKGSSGISLNEMSRKIHSKYKDFNVRDYGYSKFSKYIQEISELNIVDDTIYIK</sequence>
<name>A0A1M6MD34_9CLOT</name>
<evidence type="ECO:0000256" key="1">
    <source>
        <dbReference type="SAM" id="MobiDB-lite"/>
    </source>
</evidence>
<accession>A0A1M6MD34</accession>
<reference evidence="3 4" key="1">
    <citation type="submission" date="2016-11" db="EMBL/GenBank/DDBJ databases">
        <authorList>
            <person name="Jaros S."/>
            <person name="Januszkiewicz K."/>
            <person name="Wedrychowicz H."/>
        </authorList>
    </citation>
    <scope>NUCLEOTIDE SEQUENCE [LARGE SCALE GENOMIC DNA]</scope>
    <source>
        <strain evidence="3 4">DSM 3090</strain>
    </source>
</reference>
<dbReference type="GO" id="GO:0004540">
    <property type="term" value="F:RNA nuclease activity"/>
    <property type="evidence" value="ECO:0007669"/>
    <property type="project" value="InterPro"/>
</dbReference>
<organism evidence="3 4">
    <name type="scientific">Hathewaya proteolytica DSM 3090</name>
    <dbReference type="NCBI Taxonomy" id="1121331"/>
    <lineage>
        <taxon>Bacteria</taxon>
        <taxon>Bacillati</taxon>
        <taxon>Bacillota</taxon>
        <taxon>Clostridia</taxon>
        <taxon>Eubacteriales</taxon>
        <taxon>Clostridiaceae</taxon>
        <taxon>Hathewaya</taxon>
    </lineage>
</organism>
<protein>
    <submittedName>
        <fullName evidence="3">Uncharacterized conserved protein, LabA/DUF88 family</fullName>
    </submittedName>
</protein>
<dbReference type="Gene3D" id="3.40.50.1010">
    <property type="entry name" value="5'-nuclease"/>
    <property type="match status" value="1"/>
</dbReference>
<dbReference type="Pfam" id="PF12872">
    <property type="entry name" value="OST-HTH"/>
    <property type="match status" value="2"/>
</dbReference>
<dbReference type="RefSeq" id="WP_072903011.1">
    <property type="nucleotide sequence ID" value="NZ_FRAD01000007.1"/>
</dbReference>
<dbReference type="OrthoDB" id="9783963at2"/>
<dbReference type="Proteomes" id="UP000183952">
    <property type="component" value="Unassembled WGS sequence"/>
</dbReference>
<dbReference type="PANTHER" id="PTHR35811">
    <property type="entry name" value="SLR1870 PROTEIN"/>
    <property type="match status" value="1"/>
</dbReference>
<dbReference type="AlphaFoldDB" id="A0A1M6MD34"/>
<feature type="domain" description="HTH OST-type" evidence="2">
    <location>
        <begin position="197"/>
        <end position="270"/>
    </location>
</feature>
<dbReference type="CDD" id="cd10146">
    <property type="entry name" value="LabA_like_C"/>
    <property type="match status" value="2"/>
</dbReference>
<dbReference type="InterPro" id="IPR025605">
    <property type="entry name" value="OST-HTH/LOTUS_dom"/>
</dbReference>
<dbReference type="PANTHER" id="PTHR35811:SF1">
    <property type="entry name" value="HTH OST-TYPE DOMAIN-CONTAINING PROTEIN"/>
    <property type="match status" value="1"/>
</dbReference>
<gene>
    <name evidence="3" type="ORF">SAMN02745248_01005</name>
</gene>
<evidence type="ECO:0000259" key="2">
    <source>
        <dbReference type="PROSITE" id="PS51644"/>
    </source>
</evidence>
<dbReference type="InterPro" id="IPR021139">
    <property type="entry name" value="NYN"/>
</dbReference>
<evidence type="ECO:0000313" key="4">
    <source>
        <dbReference type="Proteomes" id="UP000183952"/>
    </source>
</evidence>
<keyword evidence="4" id="KW-1185">Reference proteome</keyword>
<feature type="domain" description="HTH OST-type" evidence="2">
    <location>
        <begin position="274"/>
        <end position="340"/>
    </location>
</feature>
<evidence type="ECO:0000313" key="3">
    <source>
        <dbReference type="EMBL" id="SHJ81330.1"/>
    </source>
</evidence>
<dbReference type="STRING" id="1121331.SAMN02745248_01005"/>
<proteinExistence type="predicted"/>
<feature type="region of interest" description="Disordered" evidence="1">
    <location>
        <begin position="152"/>
        <end position="175"/>
    </location>
</feature>